<dbReference type="Gene3D" id="1.25.40.10">
    <property type="entry name" value="Tetratricopeptide repeat domain"/>
    <property type="match status" value="2"/>
</dbReference>
<feature type="compositionally biased region" description="Low complexity" evidence="1">
    <location>
        <begin position="556"/>
        <end position="572"/>
    </location>
</feature>
<evidence type="ECO:0000313" key="3">
    <source>
        <dbReference type="Proteomes" id="UP001144805"/>
    </source>
</evidence>
<comment type="caution">
    <text evidence="2">The sequence shown here is derived from an EMBL/GenBank/DDBJ whole genome shotgun (WGS) entry which is preliminary data.</text>
</comment>
<dbReference type="SUPFAM" id="SSF48452">
    <property type="entry name" value="TPR-like"/>
    <property type="match status" value="2"/>
</dbReference>
<dbReference type="AlphaFoldDB" id="A0A9X3E9Q8"/>
<dbReference type="PANTHER" id="PTHR48125">
    <property type="entry name" value="LP07818P1"/>
    <property type="match status" value="1"/>
</dbReference>
<name>A0A9X3E9Q8_9HYPH</name>
<protein>
    <submittedName>
        <fullName evidence="2">Cellulose synthase</fullName>
    </submittedName>
</protein>
<proteinExistence type="predicted"/>
<sequence>MPVKQQLLILGAFVVIGLEGAYLLDQALSPAEAGDETAQMLQVRRVQDAATDFYGSSASVPVVPTRTVRMAQAPAAPAAPAVAPAAPAPAIAPAPALAAAPAVDETALRYFARQGDQRRLQAEIARLRALNPDWTPPDDFSAPVPISDPVLDQMWKLYGDGQYAAVRSAIAARLAREPNWQVPPDLLARLEVGEARDRLVNASNAQQWNTVVSVAAATPALLTCADVDVLWRVAEGFAKTARTPRARDVGVYILTNCQDPKERLATVQKAMGYLDDAELNELLKLERTGPDGQGEFAPVKGDLARRRLAAGAKDPSLAVAPDDIALVERLVREGTGPDDAVLLGSYWFQHNDPTRAAQWFELAKGRADTAEIARGYAYVLNALKRPVDAETAAYKWRDATKENTDAYLVVATATLAIDPPVKLERDVLTRMATAISDAKYGPGAQEFGWYAYKIGQTAIAARWFATALSLMPNDEPSAYGLALANQKLKDKAGFEKIIREWGPRSPRIAALADPKAARQRIPAAEAIPGPDGAVAVDDPAPAARVETVADEEEADPAPVARPARRQQAAAQPAERRAAPRNASRSRGRTCTGEVRPALLSSMSALNRGWCLMDLNRPIEAADAFDVALRTSYGQVAQDAAYGKTLAYLRAGLTDQAAASAAQTSQTVQRAIELKTEILTQRAIGSYNDGRYIETLLMLDERSRIAPEQNDLMMMRGWSYFHLRRWNDAKTIFVAVAGTGSREAQRALATLAEAMKPH</sequence>
<organism evidence="2 3">
    <name type="scientific">Kaistia nematophila</name>
    <dbReference type="NCBI Taxonomy" id="2994654"/>
    <lineage>
        <taxon>Bacteria</taxon>
        <taxon>Pseudomonadati</taxon>
        <taxon>Pseudomonadota</taxon>
        <taxon>Alphaproteobacteria</taxon>
        <taxon>Hyphomicrobiales</taxon>
        <taxon>Kaistiaceae</taxon>
        <taxon>Kaistia</taxon>
    </lineage>
</organism>
<dbReference type="EMBL" id="JAPKNK010000003">
    <property type="protein sequence ID" value="MCX5569230.1"/>
    <property type="molecule type" value="Genomic_DNA"/>
</dbReference>
<keyword evidence="3" id="KW-1185">Reference proteome</keyword>
<feature type="region of interest" description="Disordered" evidence="1">
    <location>
        <begin position="544"/>
        <end position="590"/>
    </location>
</feature>
<dbReference type="Proteomes" id="UP001144805">
    <property type="component" value="Unassembled WGS sequence"/>
</dbReference>
<reference evidence="2" key="1">
    <citation type="submission" date="2022-11" db="EMBL/GenBank/DDBJ databases">
        <title>Biodiversity and phylogenetic relationships of bacteria.</title>
        <authorList>
            <person name="Machado R.A.R."/>
            <person name="Bhat A."/>
            <person name="Loulou A."/>
            <person name="Kallel S."/>
        </authorList>
    </citation>
    <scope>NUCLEOTIDE SEQUENCE</scope>
    <source>
        <strain evidence="2">K-TC2</strain>
    </source>
</reference>
<evidence type="ECO:0000313" key="2">
    <source>
        <dbReference type="EMBL" id="MCX5569230.1"/>
    </source>
</evidence>
<dbReference type="PANTHER" id="PTHR48125:SF10">
    <property type="entry name" value="OS12G0136300 PROTEIN"/>
    <property type="match status" value="1"/>
</dbReference>
<gene>
    <name evidence="2" type="ORF">OSH07_08500</name>
</gene>
<dbReference type="InterPro" id="IPR011990">
    <property type="entry name" value="TPR-like_helical_dom_sf"/>
</dbReference>
<accession>A0A9X3E9Q8</accession>
<evidence type="ECO:0000256" key="1">
    <source>
        <dbReference type="SAM" id="MobiDB-lite"/>
    </source>
</evidence>